<feature type="transmembrane region" description="Helical" evidence="7">
    <location>
        <begin position="152"/>
        <end position="177"/>
    </location>
</feature>
<accession>A0A381Z456</accession>
<dbReference type="Pfam" id="PF00528">
    <property type="entry name" value="BPD_transp_1"/>
    <property type="match status" value="1"/>
</dbReference>
<dbReference type="GO" id="GO:0005886">
    <property type="term" value="C:plasma membrane"/>
    <property type="evidence" value="ECO:0007669"/>
    <property type="project" value="UniProtKB-SubCell"/>
</dbReference>
<dbReference type="CDD" id="cd06261">
    <property type="entry name" value="TM_PBP2"/>
    <property type="match status" value="1"/>
</dbReference>
<evidence type="ECO:0000259" key="8">
    <source>
        <dbReference type="PROSITE" id="PS50928"/>
    </source>
</evidence>
<feature type="non-terminal residue" evidence="9">
    <location>
        <position position="185"/>
    </location>
</feature>
<proteinExistence type="predicted"/>
<dbReference type="InterPro" id="IPR035906">
    <property type="entry name" value="MetI-like_sf"/>
</dbReference>
<organism evidence="9">
    <name type="scientific">marine metagenome</name>
    <dbReference type="NCBI Taxonomy" id="408172"/>
    <lineage>
        <taxon>unclassified sequences</taxon>
        <taxon>metagenomes</taxon>
        <taxon>ecological metagenomes</taxon>
    </lineage>
</organism>
<reference evidence="9" key="1">
    <citation type="submission" date="2018-05" db="EMBL/GenBank/DDBJ databases">
        <authorList>
            <person name="Lanie J.A."/>
            <person name="Ng W.-L."/>
            <person name="Kazmierczak K.M."/>
            <person name="Andrzejewski T.M."/>
            <person name="Davidsen T.M."/>
            <person name="Wayne K.J."/>
            <person name="Tettelin H."/>
            <person name="Glass J.I."/>
            <person name="Rusch D."/>
            <person name="Podicherti R."/>
            <person name="Tsui H.-C.T."/>
            <person name="Winkler M.E."/>
        </authorList>
    </citation>
    <scope>NUCLEOTIDE SEQUENCE</scope>
</reference>
<feature type="transmembrane region" description="Helical" evidence="7">
    <location>
        <begin position="71"/>
        <end position="97"/>
    </location>
</feature>
<keyword evidence="3" id="KW-1003">Cell membrane</keyword>
<dbReference type="PROSITE" id="PS50928">
    <property type="entry name" value="ABC_TM1"/>
    <property type="match status" value="1"/>
</dbReference>
<evidence type="ECO:0000256" key="1">
    <source>
        <dbReference type="ARBA" id="ARBA00004651"/>
    </source>
</evidence>
<dbReference type="GO" id="GO:0055085">
    <property type="term" value="P:transmembrane transport"/>
    <property type="evidence" value="ECO:0007669"/>
    <property type="project" value="InterPro"/>
</dbReference>
<evidence type="ECO:0000256" key="7">
    <source>
        <dbReference type="SAM" id="Phobius"/>
    </source>
</evidence>
<dbReference type="PANTHER" id="PTHR32243">
    <property type="entry name" value="MALTOSE TRANSPORT SYSTEM PERMEASE-RELATED"/>
    <property type="match status" value="1"/>
</dbReference>
<feature type="domain" description="ABC transmembrane type-1" evidence="8">
    <location>
        <begin position="38"/>
        <end position="185"/>
    </location>
</feature>
<evidence type="ECO:0000256" key="2">
    <source>
        <dbReference type="ARBA" id="ARBA00022448"/>
    </source>
</evidence>
<sequence>MAFKKQIDIMMMRIIFKPTFFNFEKIFFSKEATFFDDIFNSLVVGISSTIIILIVCSMASFTMIRLRIPQWITAILFLWVIIFHMLPPITFVGAWFMMASSFGLFNSRIALILAHTTINLPLGLLIISSFMRDVPTEIQEAAFVDGCSNRQVYFNVILPLLRPGLFAAAVIVFLFSWNDFMVAMN</sequence>
<dbReference type="InterPro" id="IPR000515">
    <property type="entry name" value="MetI-like"/>
</dbReference>
<evidence type="ECO:0000256" key="3">
    <source>
        <dbReference type="ARBA" id="ARBA00022475"/>
    </source>
</evidence>
<keyword evidence="6 7" id="KW-0472">Membrane</keyword>
<dbReference type="Gene3D" id="1.10.3720.10">
    <property type="entry name" value="MetI-like"/>
    <property type="match status" value="1"/>
</dbReference>
<dbReference type="AlphaFoldDB" id="A0A381Z456"/>
<protein>
    <recommendedName>
        <fullName evidence="8">ABC transmembrane type-1 domain-containing protein</fullName>
    </recommendedName>
</protein>
<comment type="subcellular location">
    <subcellularLocation>
        <location evidence="1">Cell membrane</location>
        <topology evidence="1">Multi-pass membrane protein</topology>
    </subcellularLocation>
</comment>
<dbReference type="InterPro" id="IPR050901">
    <property type="entry name" value="BP-dep_ABC_trans_perm"/>
</dbReference>
<dbReference type="PANTHER" id="PTHR32243:SF18">
    <property type="entry name" value="INNER MEMBRANE ABC TRANSPORTER PERMEASE PROTEIN YCJP"/>
    <property type="match status" value="1"/>
</dbReference>
<feature type="transmembrane region" description="Helical" evidence="7">
    <location>
        <begin position="109"/>
        <end position="131"/>
    </location>
</feature>
<evidence type="ECO:0000313" key="9">
    <source>
        <dbReference type="EMBL" id="SVA84058.1"/>
    </source>
</evidence>
<evidence type="ECO:0000256" key="4">
    <source>
        <dbReference type="ARBA" id="ARBA00022692"/>
    </source>
</evidence>
<dbReference type="EMBL" id="UINC01019888">
    <property type="protein sequence ID" value="SVA84058.1"/>
    <property type="molecule type" value="Genomic_DNA"/>
</dbReference>
<name>A0A381Z456_9ZZZZ</name>
<evidence type="ECO:0000256" key="6">
    <source>
        <dbReference type="ARBA" id="ARBA00023136"/>
    </source>
</evidence>
<evidence type="ECO:0000256" key="5">
    <source>
        <dbReference type="ARBA" id="ARBA00022989"/>
    </source>
</evidence>
<dbReference type="SUPFAM" id="SSF161098">
    <property type="entry name" value="MetI-like"/>
    <property type="match status" value="1"/>
</dbReference>
<feature type="transmembrane region" description="Helical" evidence="7">
    <location>
        <begin position="38"/>
        <end position="59"/>
    </location>
</feature>
<keyword evidence="5 7" id="KW-1133">Transmembrane helix</keyword>
<keyword evidence="4 7" id="KW-0812">Transmembrane</keyword>
<keyword evidence="2" id="KW-0813">Transport</keyword>
<gene>
    <name evidence="9" type="ORF">METZ01_LOCUS136912</name>
</gene>